<dbReference type="EMBL" id="JACHJH010000002">
    <property type="protein sequence ID" value="MBB4892373.1"/>
    <property type="molecule type" value="Genomic_DNA"/>
</dbReference>
<name>A0A7W7LLB6_9ACTN</name>
<feature type="chain" id="PRO_5039123345" evidence="1">
    <location>
        <begin position="21"/>
        <end position="74"/>
    </location>
</feature>
<proteinExistence type="predicted"/>
<gene>
    <name evidence="2" type="ORF">FHS39_001384</name>
</gene>
<reference evidence="2 3" key="1">
    <citation type="submission" date="2020-08" db="EMBL/GenBank/DDBJ databases">
        <title>Genomic Encyclopedia of Type Strains, Phase III (KMG-III): the genomes of soil and plant-associated and newly described type strains.</title>
        <authorList>
            <person name="Whitman W."/>
        </authorList>
    </citation>
    <scope>NUCLEOTIDE SEQUENCE [LARGE SCALE GENOMIC DNA]</scope>
    <source>
        <strain evidence="2 3">CECT 3266</strain>
    </source>
</reference>
<keyword evidence="1" id="KW-0732">Signal</keyword>
<evidence type="ECO:0000256" key="1">
    <source>
        <dbReference type="SAM" id="SignalP"/>
    </source>
</evidence>
<accession>A0A7W7LLB6</accession>
<comment type="caution">
    <text evidence="2">The sequence shown here is derived from an EMBL/GenBank/DDBJ whole genome shotgun (WGS) entry which is preliminary data.</text>
</comment>
<protein>
    <submittedName>
        <fullName evidence="2">Uncharacterized protein</fullName>
    </submittedName>
</protein>
<dbReference type="Proteomes" id="UP000556084">
    <property type="component" value="Unassembled WGS sequence"/>
</dbReference>
<dbReference type="AlphaFoldDB" id="A0A7W7LLB6"/>
<organism evidence="2 3">
    <name type="scientific">Streptomyces olivoverticillatus</name>
    <dbReference type="NCBI Taxonomy" id="66427"/>
    <lineage>
        <taxon>Bacteria</taxon>
        <taxon>Bacillati</taxon>
        <taxon>Actinomycetota</taxon>
        <taxon>Actinomycetes</taxon>
        <taxon>Kitasatosporales</taxon>
        <taxon>Streptomycetaceae</taxon>
        <taxon>Streptomyces</taxon>
    </lineage>
</organism>
<evidence type="ECO:0000313" key="2">
    <source>
        <dbReference type="EMBL" id="MBB4892373.1"/>
    </source>
</evidence>
<sequence length="74" mass="7959">MRVGLCTLPAVASLIGAAVAPTGTESVVFACFLRVPRLAFFDIDNTLINRQDALAGWLRDSRTSLGLGPVRRIM</sequence>
<keyword evidence="3" id="KW-1185">Reference proteome</keyword>
<feature type="signal peptide" evidence="1">
    <location>
        <begin position="1"/>
        <end position="20"/>
    </location>
</feature>
<evidence type="ECO:0000313" key="3">
    <source>
        <dbReference type="Proteomes" id="UP000556084"/>
    </source>
</evidence>